<sequence>MGLPLANVFIQSTSRRAAGSLISESPWPMGFPWLAKCCKRLFTFKPVKICILTELLVRSVL</sequence>
<proteinExistence type="predicted"/>
<dbReference type="Proteomes" id="UP001295469">
    <property type="component" value="Chromosome A09"/>
</dbReference>
<evidence type="ECO:0000313" key="1">
    <source>
        <dbReference type="EMBL" id="CAF2049395.1"/>
    </source>
</evidence>
<name>A0A816PLV3_BRANA</name>
<dbReference type="EMBL" id="HG994363">
    <property type="protein sequence ID" value="CAF2049395.1"/>
    <property type="molecule type" value="Genomic_DNA"/>
</dbReference>
<accession>A0A816PLV3</accession>
<gene>
    <name evidence="1" type="ORF">DARMORV10_A09P55640.1</name>
</gene>
<protein>
    <submittedName>
        <fullName evidence="1">(rape) hypothetical protein</fullName>
    </submittedName>
</protein>
<reference evidence="1" key="1">
    <citation type="submission" date="2021-01" db="EMBL/GenBank/DDBJ databases">
        <authorList>
            <consortium name="Genoscope - CEA"/>
            <person name="William W."/>
        </authorList>
    </citation>
    <scope>NUCLEOTIDE SEQUENCE</scope>
</reference>
<organism evidence="1">
    <name type="scientific">Brassica napus</name>
    <name type="common">Rape</name>
    <dbReference type="NCBI Taxonomy" id="3708"/>
    <lineage>
        <taxon>Eukaryota</taxon>
        <taxon>Viridiplantae</taxon>
        <taxon>Streptophyta</taxon>
        <taxon>Embryophyta</taxon>
        <taxon>Tracheophyta</taxon>
        <taxon>Spermatophyta</taxon>
        <taxon>Magnoliopsida</taxon>
        <taxon>eudicotyledons</taxon>
        <taxon>Gunneridae</taxon>
        <taxon>Pentapetalae</taxon>
        <taxon>rosids</taxon>
        <taxon>malvids</taxon>
        <taxon>Brassicales</taxon>
        <taxon>Brassicaceae</taxon>
        <taxon>Brassiceae</taxon>
        <taxon>Brassica</taxon>
    </lineage>
</organism>
<dbReference type="AlphaFoldDB" id="A0A816PLV3"/>